<gene>
    <name evidence="2" type="ORF">MUN88_16590</name>
</gene>
<organism evidence="2 3">
    <name type="scientific">Gracilibacillus caseinilyticus</name>
    <dbReference type="NCBI Taxonomy" id="2932256"/>
    <lineage>
        <taxon>Bacteria</taxon>
        <taxon>Bacillati</taxon>
        <taxon>Bacillota</taxon>
        <taxon>Bacilli</taxon>
        <taxon>Bacillales</taxon>
        <taxon>Bacillaceae</taxon>
        <taxon>Gracilibacillus</taxon>
    </lineage>
</organism>
<dbReference type="Proteomes" id="UP000831782">
    <property type="component" value="Chromosome"/>
</dbReference>
<dbReference type="EMBL" id="CP095072">
    <property type="protein sequence ID" value="UOQ47656.1"/>
    <property type="molecule type" value="Genomic_DNA"/>
</dbReference>
<evidence type="ECO:0008006" key="4">
    <source>
        <dbReference type="Google" id="ProtNLM"/>
    </source>
</evidence>
<protein>
    <recommendedName>
        <fullName evidence="4">Zinc-finger</fullName>
    </recommendedName>
</protein>
<evidence type="ECO:0000256" key="1">
    <source>
        <dbReference type="SAM" id="Phobius"/>
    </source>
</evidence>
<keyword evidence="1" id="KW-1133">Transmembrane helix</keyword>
<feature type="transmembrane region" description="Helical" evidence="1">
    <location>
        <begin position="78"/>
        <end position="101"/>
    </location>
</feature>
<proteinExistence type="predicted"/>
<reference evidence="2 3" key="1">
    <citation type="submission" date="2022-04" db="EMBL/GenBank/DDBJ databases">
        <title>Gracilibacillus sp. isolated from saltern.</title>
        <authorList>
            <person name="Won M."/>
            <person name="Lee C.-M."/>
            <person name="Woen H.-Y."/>
            <person name="Kwon S.-W."/>
        </authorList>
    </citation>
    <scope>NUCLEOTIDE SEQUENCE [LARGE SCALE GENOMIC DNA]</scope>
    <source>
        <strain evidence="2 3">SSWR10-1</strain>
    </source>
</reference>
<keyword evidence="1" id="KW-0812">Transmembrane</keyword>
<keyword evidence="1" id="KW-0472">Membrane</keyword>
<keyword evidence="3" id="KW-1185">Reference proteome</keyword>
<dbReference type="RefSeq" id="WP_244717007.1">
    <property type="nucleotide sequence ID" value="NZ_CP095072.1"/>
</dbReference>
<name>A0ABY4EUB6_9BACI</name>
<accession>A0ABY4EUB6</accession>
<sequence>MSHLSKEKVIAYVEQTIDNRKEMEDHLLTCDSCMELYLIVIDEQTYEAAPSSDFTDTFMQHMNKTVVTPSKDRTNRALIHYAIAAGFTVLLTVSGVFQGVMQATNDQQMEQKPSISEHLMLKTDQWIEKLKGEGKE</sequence>
<evidence type="ECO:0000313" key="3">
    <source>
        <dbReference type="Proteomes" id="UP000831782"/>
    </source>
</evidence>
<evidence type="ECO:0000313" key="2">
    <source>
        <dbReference type="EMBL" id="UOQ47656.1"/>
    </source>
</evidence>